<comment type="catalytic activity">
    <reaction evidence="1">
        <text>(7,8-dihydropterin-6-yl)methyl diphosphate + 4-aminobenzoate = 7,8-dihydropteroate + diphosphate</text>
        <dbReference type="Rhea" id="RHEA:19949"/>
        <dbReference type="ChEBI" id="CHEBI:17836"/>
        <dbReference type="ChEBI" id="CHEBI:17839"/>
        <dbReference type="ChEBI" id="CHEBI:33019"/>
        <dbReference type="ChEBI" id="CHEBI:72950"/>
        <dbReference type="EC" id="2.5.1.15"/>
    </reaction>
</comment>
<evidence type="ECO:0000313" key="11">
    <source>
        <dbReference type="Proteomes" id="UP000009374"/>
    </source>
</evidence>
<dbReference type="CDD" id="cd00739">
    <property type="entry name" value="DHPS"/>
    <property type="match status" value="1"/>
</dbReference>
<dbReference type="InterPro" id="IPR011005">
    <property type="entry name" value="Dihydropteroate_synth-like_sf"/>
</dbReference>
<evidence type="ECO:0000313" key="10">
    <source>
        <dbReference type="EMBL" id="EES53528.1"/>
    </source>
</evidence>
<evidence type="ECO:0000256" key="6">
    <source>
        <dbReference type="ARBA" id="ARBA00022723"/>
    </source>
</evidence>
<evidence type="ECO:0000256" key="7">
    <source>
        <dbReference type="ARBA" id="ARBA00022842"/>
    </source>
</evidence>
<dbReference type="GO" id="GO:0004156">
    <property type="term" value="F:dihydropteroate synthase activity"/>
    <property type="evidence" value="ECO:0007669"/>
    <property type="project" value="UniProtKB-EC"/>
</dbReference>
<dbReference type="PROSITE" id="PS00793">
    <property type="entry name" value="DHPS_2"/>
    <property type="match status" value="1"/>
</dbReference>
<dbReference type="AlphaFoldDB" id="C6HVF4"/>
<dbReference type="InterPro" id="IPR045031">
    <property type="entry name" value="DHP_synth-like"/>
</dbReference>
<protein>
    <recommendedName>
        <fullName evidence="4">dihydropteroate synthase</fullName>
        <ecNumber evidence="4">2.5.1.15</ecNumber>
    </recommendedName>
</protein>
<keyword evidence="6" id="KW-0479">Metal-binding</keyword>
<dbReference type="PANTHER" id="PTHR20941">
    <property type="entry name" value="FOLATE SYNTHESIS PROTEINS"/>
    <property type="match status" value="1"/>
</dbReference>
<evidence type="ECO:0000259" key="9">
    <source>
        <dbReference type="PROSITE" id="PS50972"/>
    </source>
</evidence>
<dbReference type="PROSITE" id="PS50972">
    <property type="entry name" value="PTERIN_BINDING"/>
    <property type="match status" value="1"/>
</dbReference>
<keyword evidence="7" id="KW-0460">Magnesium</keyword>
<dbReference type="Gene3D" id="3.20.20.20">
    <property type="entry name" value="Dihydropteroate synthase-like"/>
    <property type="match status" value="1"/>
</dbReference>
<evidence type="ECO:0000256" key="3">
    <source>
        <dbReference type="ARBA" id="ARBA00004763"/>
    </source>
</evidence>
<evidence type="ECO:0000256" key="5">
    <source>
        <dbReference type="ARBA" id="ARBA00022679"/>
    </source>
</evidence>
<reference evidence="10 11" key="1">
    <citation type="journal article" date="2009" name="Appl. Environ. Microbiol.">
        <title>Community genomic and proteomic analyses of chemoautotrophic iron-oxidizing "Leptospirillum rubarum" (Group II) and "Leptospirillum ferrodiazotrophum" (Group III) bacteria in acid mine drainage biofilms.</title>
        <authorList>
            <person name="Goltsman D.S."/>
            <person name="Denef V.J."/>
            <person name="Singer S.W."/>
            <person name="VerBerkmoes N.C."/>
            <person name="Lefsrud M."/>
            <person name="Mueller R.S."/>
            <person name="Dick G.J."/>
            <person name="Sun C.L."/>
            <person name="Wheeler K.E."/>
            <person name="Zemla A."/>
            <person name="Baker B.J."/>
            <person name="Hauser L."/>
            <person name="Land M."/>
            <person name="Shah M.B."/>
            <person name="Thelen M.P."/>
            <person name="Hettich R.L."/>
            <person name="Banfield J.F."/>
        </authorList>
    </citation>
    <scope>NUCLEOTIDE SEQUENCE [LARGE SCALE GENOMIC DNA]</scope>
</reference>
<accession>C6HVF4</accession>
<dbReference type="NCBIfam" id="TIGR01496">
    <property type="entry name" value="DHPS"/>
    <property type="match status" value="1"/>
</dbReference>
<gene>
    <name evidence="10" type="ORF">UBAL3_78920121</name>
</gene>
<dbReference type="GO" id="GO:0046654">
    <property type="term" value="P:tetrahydrofolate biosynthetic process"/>
    <property type="evidence" value="ECO:0007669"/>
    <property type="project" value="TreeGrafter"/>
</dbReference>
<comment type="pathway">
    <text evidence="3">Cofactor biosynthesis; tetrahydrofolate biosynthesis; 7,8-dihydrofolate from 2-amino-4-hydroxy-6-hydroxymethyl-7,8-dihydropteridine diphosphate and 4-aminobenzoate: step 1/2.</text>
</comment>
<keyword evidence="8" id="KW-0289">Folate biosynthesis</keyword>
<dbReference type="PANTHER" id="PTHR20941:SF1">
    <property type="entry name" value="FOLIC ACID SYNTHESIS PROTEIN FOL1"/>
    <property type="match status" value="1"/>
</dbReference>
<evidence type="ECO:0000256" key="4">
    <source>
        <dbReference type="ARBA" id="ARBA00012458"/>
    </source>
</evidence>
<dbReference type="GO" id="GO:0046656">
    <property type="term" value="P:folic acid biosynthetic process"/>
    <property type="evidence" value="ECO:0007669"/>
    <property type="project" value="UniProtKB-KW"/>
</dbReference>
<dbReference type="EC" id="2.5.1.15" evidence="4"/>
<evidence type="ECO:0000256" key="8">
    <source>
        <dbReference type="ARBA" id="ARBA00022909"/>
    </source>
</evidence>
<comment type="cofactor">
    <cofactor evidence="2">
        <name>Mg(2+)</name>
        <dbReference type="ChEBI" id="CHEBI:18420"/>
    </cofactor>
</comment>
<dbReference type="SUPFAM" id="SSF51717">
    <property type="entry name" value="Dihydropteroate synthetase-like"/>
    <property type="match status" value="1"/>
</dbReference>
<dbReference type="GO" id="GO:0005829">
    <property type="term" value="C:cytosol"/>
    <property type="evidence" value="ECO:0007669"/>
    <property type="project" value="TreeGrafter"/>
</dbReference>
<sequence>MPRADFRALLDRSRDKGDLPLVMGIVNITPDSFSGDGVLSPAQIQEHAACLIEAGAEILDVGAESTRPGSSPISENEERERLQLALAALSSLDVPLSIDTRRPSVFREALPFGASLINDIDGLSNPGFIDILRDSPRVMAVLMHKQGTPETMQDHPHYENVVESVEDFFRERLAFLESQGISRDRIILDPGIGFGKTREHNLSLLREMGRLSRLGPLLIAPSRKRFLDSPEEPRLPADRDFATGGVMAWCCLHGALLFRTHRPDIAREIRRTLRSIAGALHG</sequence>
<dbReference type="EMBL" id="GG693862">
    <property type="protein sequence ID" value="EES53528.1"/>
    <property type="molecule type" value="Genomic_DNA"/>
</dbReference>
<name>C6HVF4_9BACT</name>
<evidence type="ECO:0000256" key="1">
    <source>
        <dbReference type="ARBA" id="ARBA00000012"/>
    </source>
</evidence>
<feature type="domain" description="Pterin-binding" evidence="9">
    <location>
        <begin position="20"/>
        <end position="271"/>
    </location>
</feature>
<dbReference type="Pfam" id="PF00809">
    <property type="entry name" value="Pterin_bind"/>
    <property type="match status" value="1"/>
</dbReference>
<keyword evidence="11" id="KW-1185">Reference proteome</keyword>
<dbReference type="Proteomes" id="UP000009374">
    <property type="component" value="Unassembled WGS sequence"/>
</dbReference>
<organism evidence="10 11">
    <name type="scientific">Leptospirillum ferrodiazotrophum</name>
    <dbReference type="NCBI Taxonomy" id="412449"/>
    <lineage>
        <taxon>Bacteria</taxon>
        <taxon>Pseudomonadati</taxon>
        <taxon>Nitrospirota</taxon>
        <taxon>Nitrospiria</taxon>
        <taxon>Nitrospirales</taxon>
        <taxon>Nitrospiraceae</taxon>
        <taxon>Leptospirillum</taxon>
    </lineage>
</organism>
<dbReference type="InterPro" id="IPR000489">
    <property type="entry name" value="Pterin-binding_dom"/>
</dbReference>
<dbReference type="GO" id="GO:0046872">
    <property type="term" value="F:metal ion binding"/>
    <property type="evidence" value="ECO:0007669"/>
    <property type="project" value="UniProtKB-KW"/>
</dbReference>
<proteinExistence type="predicted"/>
<evidence type="ECO:0000256" key="2">
    <source>
        <dbReference type="ARBA" id="ARBA00001946"/>
    </source>
</evidence>
<dbReference type="InterPro" id="IPR006390">
    <property type="entry name" value="DHP_synth_dom"/>
</dbReference>
<keyword evidence="5" id="KW-0808">Transferase</keyword>